<dbReference type="SUPFAM" id="SSF55154">
    <property type="entry name" value="CYTH-like phosphatases"/>
    <property type="match status" value="1"/>
</dbReference>
<dbReference type="CDD" id="cd07891">
    <property type="entry name" value="CYTH-like_CthTTM-like_1"/>
    <property type="match status" value="1"/>
</dbReference>
<dbReference type="PIRSF" id="PIRSF016487">
    <property type="entry name" value="CYTH_UCP016487"/>
    <property type="match status" value="1"/>
</dbReference>
<protein>
    <submittedName>
        <fullName evidence="3">Adenylate cyclase</fullName>
    </submittedName>
</protein>
<dbReference type="SMART" id="SM01118">
    <property type="entry name" value="CYTH"/>
    <property type="match status" value="1"/>
</dbReference>
<feature type="domain" description="CYTH" evidence="2">
    <location>
        <begin position="6"/>
        <end position="153"/>
    </location>
</feature>
<dbReference type="InterPro" id="IPR023577">
    <property type="entry name" value="CYTH_domain"/>
</dbReference>
<accession>A0A512HIZ4</accession>
<name>A0A512HIZ4_9HYPH</name>
<dbReference type="EMBL" id="BJZP01000010">
    <property type="protein sequence ID" value="GEO85428.1"/>
    <property type="molecule type" value="Genomic_DNA"/>
</dbReference>
<dbReference type="Gene3D" id="2.40.320.10">
    <property type="entry name" value="Hypothetical Protein Pfu-838710-001"/>
    <property type="match status" value="1"/>
</dbReference>
<dbReference type="PANTHER" id="PTHR40114:SF1">
    <property type="entry name" value="SLR0698 PROTEIN"/>
    <property type="match status" value="1"/>
</dbReference>
<dbReference type="InterPro" id="IPR012042">
    <property type="entry name" value="NeuTTM/CthTTM-like"/>
</dbReference>
<comment type="caution">
    <text evidence="3">The sequence shown here is derived from an EMBL/GenBank/DDBJ whole genome shotgun (WGS) entry which is preliminary data.</text>
</comment>
<proteinExistence type="predicted"/>
<organism evidence="3 4">
    <name type="scientific">Ciceribacter naphthalenivorans</name>
    <dbReference type="NCBI Taxonomy" id="1118451"/>
    <lineage>
        <taxon>Bacteria</taxon>
        <taxon>Pseudomonadati</taxon>
        <taxon>Pseudomonadota</taxon>
        <taxon>Alphaproteobacteria</taxon>
        <taxon>Hyphomicrobiales</taxon>
        <taxon>Rhizobiaceae</taxon>
        <taxon>Ciceribacter</taxon>
    </lineage>
</organism>
<evidence type="ECO:0000313" key="4">
    <source>
        <dbReference type="Proteomes" id="UP000321717"/>
    </source>
</evidence>
<sequence>MDSEMAKEIERKFLVTSDKWREQATSATALRQAYLSVNHDRSIRVRTSNDETAKLTIKFGKTALVRDEFEYDIPFAEALEMITFAIGIVIEKVRYTVEVGGFTWEIDVFEGAFQGLVIAEVEMKSEDDRPELPGWLGREVTGDRRYSNQALATERLKPEVVHAVSN</sequence>
<evidence type="ECO:0000256" key="1">
    <source>
        <dbReference type="PIRSR" id="PIRSR016487-1"/>
    </source>
</evidence>
<keyword evidence="4" id="KW-1185">Reference proteome</keyword>
<feature type="active site" description="Proton acceptor" evidence="1">
    <location>
        <position position="34"/>
    </location>
</feature>
<gene>
    <name evidence="3" type="ORF">RNA01_23600</name>
</gene>
<evidence type="ECO:0000259" key="2">
    <source>
        <dbReference type="PROSITE" id="PS51707"/>
    </source>
</evidence>
<dbReference type="PANTHER" id="PTHR40114">
    <property type="entry name" value="SLR0698 PROTEIN"/>
    <property type="match status" value="1"/>
</dbReference>
<dbReference type="InterPro" id="IPR033469">
    <property type="entry name" value="CYTH-like_dom_sf"/>
</dbReference>
<dbReference type="AlphaFoldDB" id="A0A512HIZ4"/>
<dbReference type="PROSITE" id="PS51707">
    <property type="entry name" value="CYTH"/>
    <property type="match status" value="1"/>
</dbReference>
<dbReference type="Proteomes" id="UP000321717">
    <property type="component" value="Unassembled WGS sequence"/>
</dbReference>
<dbReference type="Pfam" id="PF01928">
    <property type="entry name" value="CYTH"/>
    <property type="match status" value="1"/>
</dbReference>
<evidence type="ECO:0000313" key="3">
    <source>
        <dbReference type="EMBL" id="GEO85428.1"/>
    </source>
</evidence>
<reference evidence="3 4" key="1">
    <citation type="submission" date="2019-07" db="EMBL/GenBank/DDBJ databases">
        <title>Whole genome shotgun sequence of Rhizobium naphthalenivorans NBRC 107585.</title>
        <authorList>
            <person name="Hosoyama A."/>
            <person name="Uohara A."/>
            <person name="Ohji S."/>
            <person name="Ichikawa N."/>
        </authorList>
    </citation>
    <scope>NUCLEOTIDE SEQUENCE [LARGE SCALE GENOMIC DNA]</scope>
    <source>
        <strain evidence="3 4">NBRC 107585</strain>
    </source>
</reference>